<accession>A0A813DK18</accession>
<keyword evidence="1" id="KW-0732">Signal</keyword>
<dbReference type="AlphaFoldDB" id="A0A813DK18"/>
<dbReference type="EMBL" id="CAJNNV010002989">
    <property type="protein sequence ID" value="CAE8588224.1"/>
    <property type="molecule type" value="Genomic_DNA"/>
</dbReference>
<dbReference type="OMA" id="TLHNPMP"/>
<feature type="chain" id="PRO_5032430373" evidence="1">
    <location>
        <begin position="19"/>
        <end position="568"/>
    </location>
</feature>
<dbReference type="OrthoDB" id="434670at2759"/>
<name>A0A813DK18_POLGL</name>
<dbReference type="Proteomes" id="UP000654075">
    <property type="component" value="Unassembled WGS sequence"/>
</dbReference>
<evidence type="ECO:0000313" key="2">
    <source>
        <dbReference type="EMBL" id="CAE8588224.1"/>
    </source>
</evidence>
<reference evidence="2" key="1">
    <citation type="submission" date="2021-02" db="EMBL/GenBank/DDBJ databases">
        <authorList>
            <person name="Dougan E. K."/>
            <person name="Rhodes N."/>
            <person name="Thang M."/>
            <person name="Chan C."/>
        </authorList>
    </citation>
    <scope>NUCLEOTIDE SEQUENCE</scope>
</reference>
<evidence type="ECO:0000313" key="3">
    <source>
        <dbReference type="Proteomes" id="UP000654075"/>
    </source>
</evidence>
<organism evidence="2 3">
    <name type="scientific">Polarella glacialis</name>
    <name type="common">Dinoflagellate</name>
    <dbReference type="NCBI Taxonomy" id="89957"/>
    <lineage>
        <taxon>Eukaryota</taxon>
        <taxon>Sar</taxon>
        <taxon>Alveolata</taxon>
        <taxon>Dinophyceae</taxon>
        <taxon>Suessiales</taxon>
        <taxon>Suessiaceae</taxon>
        <taxon>Polarella</taxon>
    </lineage>
</organism>
<feature type="signal peptide" evidence="1">
    <location>
        <begin position="1"/>
        <end position="18"/>
    </location>
</feature>
<gene>
    <name evidence="2" type="ORF">PGLA1383_LOCUS7028</name>
</gene>
<proteinExistence type="predicted"/>
<keyword evidence="3" id="KW-1185">Reference proteome</keyword>
<comment type="caution">
    <text evidence="2">The sequence shown here is derived from an EMBL/GenBank/DDBJ whole genome shotgun (WGS) entry which is preliminary data.</text>
</comment>
<sequence>MPPLWSFLLVLVARPVGGSYFPEVDASTTWQAPLMQPWDPVRAQQTSITVAWTPAWNPYCTLNRYELQARRPAGAPLRFADLESLAFRETDPEDETWPGDQEWTPWMTSYTGVGRVYTLRVQALTPYAAQFRVRSCGAKTKAGDFPQCESCSAWSPIQTTHAVLSGAVDKINFIVRGTGMNAPDYTHIEVNRQVIYRRRDETGLVLAVFRRLDFSLQWLRTYDTHRNRSQALLRADHLRLYNASYFVVVASAIAWEWHAPRSLVQAMEFCGAFHFGQWAHIFAERMHYSSNSSDLQQTATQQEFGHPYAFMGIPGIGSGMGWESLAYNSGHYLAKDLKMQQAIIRGIAYLDYVARLYRLQDVIANKADFYLKSQPPAPETLHNPMPKWKQQKLDFLSIPGMTPAYTPYVGTLRNHITALSEANGTVPPHNYAFVLVTDAKVMKVDPRPASLWMTELERVWEGQSRRYFPNNGTRMLLGTRLVDMSCTDFIFHTHLFASPESCGANYTDCCNRIDVPGLMATQCGIGVSPTLCVNSTVTEIEKTNVTYIENRTHPAKWPYKFWVIDWLS</sequence>
<protein>
    <submittedName>
        <fullName evidence="2">Uncharacterized protein</fullName>
    </submittedName>
</protein>
<evidence type="ECO:0000256" key="1">
    <source>
        <dbReference type="SAM" id="SignalP"/>
    </source>
</evidence>